<dbReference type="AlphaFoldDB" id="A0A8S4S6C9"/>
<organism evidence="1 2">
    <name type="scientific">Pararge aegeria aegeria</name>
    <dbReference type="NCBI Taxonomy" id="348720"/>
    <lineage>
        <taxon>Eukaryota</taxon>
        <taxon>Metazoa</taxon>
        <taxon>Ecdysozoa</taxon>
        <taxon>Arthropoda</taxon>
        <taxon>Hexapoda</taxon>
        <taxon>Insecta</taxon>
        <taxon>Pterygota</taxon>
        <taxon>Neoptera</taxon>
        <taxon>Endopterygota</taxon>
        <taxon>Lepidoptera</taxon>
        <taxon>Glossata</taxon>
        <taxon>Ditrysia</taxon>
        <taxon>Papilionoidea</taxon>
        <taxon>Nymphalidae</taxon>
        <taxon>Satyrinae</taxon>
        <taxon>Satyrini</taxon>
        <taxon>Parargina</taxon>
        <taxon>Pararge</taxon>
    </lineage>
</organism>
<dbReference type="Proteomes" id="UP000838756">
    <property type="component" value="Unassembled WGS sequence"/>
</dbReference>
<keyword evidence="2" id="KW-1185">Reference proteome</keyword>
<evidence type="ECO:0000313" key="2">
    <source>
        <dbReference type="Proteomes" id="UP000838756"/>
    </source>
</evidence>
<reference evidence="1" key="1">
    <citation type="submission" date="2022-03" db="EMBL/GenBank/DDBJ databases">
        <authorList>
            <person name="Lindestad O."/>
        </authorList>
    </citation>
    <scope>NUCLEOTIDE SEQUENCE</scope>
</reference>
<protein>
    <submittedName>
        <fullName evidence="1">Jg15033 protein</fullName>
    </submittedName>
</protein>
<comment type="caution">
    <text evidence="1">The sequence shown here is derived from an EMBL/GenBank/DDBJ whole genome shotgun (WGS) entry which is preliminary data.</text>
</comment>
<sequence>MPLMTTTLPCNWTNRVVHSVRLRLRADGVAELSPKATEQKIKSDKEEADETPTHVILRYRGVAEQRAAFLGSPASLPEALGDLSGLLSFWSELGWLERSSGKPYQWHYLQRKVPADTETSPGNERNNKIVKNLLLCLFAMKNRYDNSL</sequence>
<accession>A0A8S4S6C9</accession>
<name>A0A8S4S6C9_9NEOP</name>
<evidence type="ECO:0000313" key="1">
    <source>
        <dbReference type="EMBL" id="CAH2246122.1"/>
    </source>
</evidence>
<dbReference type="EMBL" id="CAKXAJ010025923">
    <property type="protein sequence ID" value="CAH2246122.1"/>
    <property type="molecule type" value="Genomic_DNA"/>
</dbReference>
<gene>
    <name evidence="1" type="primary">jg15033</name>
    <name evidence="1" type="ORF">PAEG_LOCUS21293</name>
</gene>
<proteinExistence type="predicted"/>